<dbReference type="InterPro" id="IPR001763">
    <property type="entry name" value="Rhodanese-like_dom"/>
</dbReference>
<proteinExistence type="predicted"/>
<evidence type="ECO:0000313" key="4">
    <source>
        <dbReference type="Proteomes" id="UP000229498"/>
    </source>
</evidence>
<dbReference type="Proteomes" id="UP000229498">
    <property type="component" value="Unassembled WGS sequence"/>
</dbReference>
<dbReference type="Gene3D" id="3.40.250.10">
    <property type="entry name" value="Rhodanese-like domain"/>
    <property type="match status" value="2"/>
</dbReference>
<dbReference type="InterPro" id="IPR051126">
    <property type="entry name" value="Thiosulfate_sulfurtransferase"/>
</dbReference>
<feature type="domain" description="Rhodanese" evidence="2">
    <location>
        <begin position="196"/>
        <end position="280"/>
    </location>
</feature>
<evidence type="ECO:0000256" key="1">
    <source>
        <dbReference type="ARBA" id="ARBA00022737"/>
    </source>
</evidence>
<reference evidence="3 4" key="1">
    <citation type="submission" date="2017-11" db="EMBL/GenBank/DDBJ databases">
        <title>Draft genome sequence of Rhizobiales bacterium SY3-13.</title>
        <authorList>
            <person name="Sun C."/>
        </authorList>
    </citation>
    <scope>NUCLEOTIDE SEQUENCE [LARGE SCALE GENOMIC DNA]</scope>
    <source>
        <strain evidence="3 4">SY3-13</strain>
    </source>
</reference>
<gene>
    <name evidence="3" type="ORF">CVT23_18670</name>
</gene>
<dbReference type="Pfam" id="PF00581">
    <property type="entry name" value="Rhodanese"/>
    <property type="match status" value="2"/>
</dbReference>
<organism evidence="3 4">
    <name type="scientific">Minwuia thermotolerans</name>
    <dbReference type="NCBI Taxonomy" id="2056226"/>
    <lineage>
        <taxon>Bacteria</taxon>
        <taxon>Pseudomonadati</taxon>
        <taxon>Pseudomonadota</taxon>
        <taxon>Alphaproteobacteria</taxon>
        <taxon>Minwuiales</taxon>
        <taxon>Minwuiaceae</taxon>
        <taxon>Minwuia</taxon>
    </lineage>
</organism>
<dbReference type="SMART" id="SM00450">
    <property type="entry name" value="RHOD"/>
    <property type="match status" value="2"/>
</dbReference>
<dbReference type="SUPFAM" id="SSF52821">
    <property type="entry name" value="Rhodanese/Cell cycle control phosphatase"/>
    <property type="match status" value="2"/>
</dbReference>
<name>A0A2M9FX85_9PROT</name>
<sequence>MTDDLIVTPEFVEANLDRIRVIDCSVWFETKPVGASTIHGGRDHWLRGHIPGAAYLHMVDDLSDPAGAYPFAIAPQDRIDRVLSEIGIERGDTVVLYGAGTPVAVTRAWWVLTVSGLDDVRIMDGGWQRWIAEGRPVGTGEERFTPSRFRGVRDEAAVAGRAQVRQAMETGDALLLNALSRPQFEGTGGTHYGRPGRIPGSVSLPANELLDPATGAFASPERMRELLAGIDPDRPVITYCGGGIAAAAALFALRVAGHGDLRLYDDSLLEWSADPDLPMETGPAGDPAAE</sequence>
<dbReference type="PANTHER" id="PTHR43855:SF1">
    <property type="entry name" value="THIOSULFATE SULFURTRANSFERASE"/>
    <property type="match status" value="1"/>
</dbReference>
<dbReference type="PANTHER" id="PTHR43855">
    <property type="entry name" value="THIOSULFATE SULFURTRANSFERASE"/>
    <property type="match status" value="1"/>
</dbReference>
<dbReference type="AlphaFoldDB" id="A0A2M9FX85"/>
<dbReference type="PROSITE" id="PS50206">
    <property type="entry name" value="RHODANESE_3"/>
    <property type="match status" value="2"/>
</dbReference>
<comment type="caution">
    <text evidence="3">The sequence shown here is derived from an EMBL/GenBank/DDBJ whole genome shotgun (WGS) entry which is preliminary data.</text>
</comment>
<evidence type="ECO:0000313" key="3">
    <source>
        <dbReference type="EMBL" id="PJK28064.1"/>
    </source>
</evidence>
<protein>
    <recommendedName>
        <fullName evidence="2">Rhodanese domain-containing protein</fullName>
    </recommendedName>
</protein>
<dbReference type="RefSeq" id="WP_109792956.1">
    <property type="nucleotide sequence ID" value="NZ_PHIG01000048.1"/>
</dbReference>
<keyword evidence="1" id="KW-0677">Repeat</keyword>
<keyword evidence="4" id="KW-1185">Reference proteome</keyword>
<accession>A0A2M9FX85</accession>
<dbReference type="OrthoDB" id="9781034at2"/>
<feature type="domain" description="Rhodanese" evidence="2">
    <location>
        <begin position="15"/>
        <end position="139"/>
    </location>
</feature>
<evidence type="ECO:0000259" key="2">
    <source>
        <dbReference type="PROSITE" id="PS50206"/>
    </source>
</evidence>
<dbReference type="CDD" id="cd01448">
    <property type="entry name" value="TST_Repeat_1"/>
    <property type="match status" value="1"/>
</dbReference>
<dbReference type="EMBL" id="PHIG01000048">
    <property type="protein sequence ID" value="PJK28064.1"/>
    <property type="molecule type" value="Genomic_DNA"/>
</dbReference>
<dbReference type="InterPro" id="IPR036873">
    <property type="entry name" value="Rhodanese-like_dom_sf"/>
</dbReference>